<sequence length="888" mass="97875">MEFLPRRKSSTGLSLKKKHRGIRFSMDSPTVSPAGCSSADEGMIIDSDNENDVPETGPSDYKVLKDVVAYVEVRTKMENRSNSVCKQLERLGAVVVKKFTNDEPVTHVVWKDGKKSTKDKAIKRGIHLVSVLWVDSCKQNQRRAEESLFPVTDCNEDTAIVIPRVKRMKSMQPKSFEEDLESSTERMVRKRKKKETVQPSRLYLNSPVAVMNPLVYAAETQDPFTPVGTPVPGQGGTPSLIPDTPASMRACLDALSRVRNSANTPTSGSEKPVIGESPTFGGKPDVPQKKLSFSPSIDANSPADGTKNRKTDPKNKPKKGRRSEGQGSAKKDSSKVRRLSLRIEKTISEQETDEDPIQPNKTGNLPEIPQNGPTQKLVFPDVQKICTDSNKHSGGKFKTKTDKAVLFCETNLHSRAVEPRVAQPRKRKLLSTNTDVIPNLVLTEPKKSSKKDVLPKKARLSGKSSRNLSDRFEKAQDITHQGSNSRDEGLLKDLKSTEFCGKSDGKSPGGGKSTRKRKKEVLSSESSGEETTQPVKKRKENNDKTPPSVTTTQHKRGSNTPNSRRSLDDFAQNKRLKQLKAKQRKPPKNRSASLSTLNPVSEEKVENPVSEEKVENGIAEKPKLVNNKKSARPQSLTGDSTTGGGKIRNENHSNGKPRKTSRTNSAMPDDDSDGSASNSETDKTSQKDKAIKVTKSTKKLKSVKPSIVMTSVHAGDQDLVTSVIKKLKRFTMEDNVSHTTTHIVCGESRRTLNLLRGIARGCWLLSVEWVLKSLEAEKWLPEEPYEIQDAFPAAKIARQERCKSGSSFKRDLFSSLGPIYVSETSSPPKAHLVELIELCSGITCGYASQASLCIGGGRNQTGTPAVLEKWLLDCISQHQTLPLDNYLL</sequence>
<dbReference type="InterPro" id="IPR036420">
    <property type="entry name" value="BRCT_dom_sf"/>
</dbReference>
<dbReference type="RefSeq" id="XP_038047412.1">
    <property type="nucleotide sequence ID" value="XM_038191484.1"/>
</dbReference>
<dbReference type="RefSeq" id="XP_038047411.1">
    <property type="nucleotide sequence ID" value="XM_038191483.1"/>
</dbReference>
<feature type="compositionally biased region" description="Basic and acidic residues" evidence="1">
    <location>
        <begin position="444"/>
        <end position="455"/>
    </location>
</feature>
<feature type="compositionally biased region" description="Basic and acidic residues" evidence="1">
    <location>
        <begin position="601"/>
        <end position="623"/>
    </location>
</feature>
<dbReference type="PANTHER" id="PTHR14625">
    <property type="entry name" value="MICROCEPHALIN"/>
    <property type="match status" value="1"/>
</dbReference>
<feature type="domain" description="BRCT" evidence="2">
    <location>
        <begin position="59"/>
        <end position="151"/>
    </location>
</feature>
<dbReference type="AlphaFoldDB" id="A0A913Z6R6"/>
<proteinExistence type="predicted"/>
<feature type="compositionally biased region" description="Basic and acidic residues" evidence="1">
    <location>
        <begin position="468"/>
        <end position="477"/>
    </location>
</feature>
<dbReference type="SMART" id="SM00292">
    <property type="entry name" value="BRCT"/>
    <property type="match status" value="3"/>
</dbReference>
<reference evidence="3" key="1">
    <citation type="submission" date="2022-11" db="UniProtKB">
        <authorList>
            <consortium name="EnsemblMetazoa"/>
        </authorList>
    </citation>
    <scope>IDENTIFICATION</scope>
</reference>
<evidence type="ECO:0000259" key="2">
    <source>
        <dbReference type="PROSITE" id="PS50172"/>
    </source>
</evidence>
<feature type="compositionally biased region" description="Polar residues" evidence="1">
    <location>
        <begin position="544"/>
        <end position="564"/>
    </location>
</feature>
<dbReference type="CDD" id="cd17716">
    <property type="entry name" value="BRCT_microcephalin_rpt1"/>
    <property type="match status" value="1"/>
</dbReference>
<keyword evidence="4" id="KW-1185">Reference proteome</keyword>
<dbReference type="SUPFAM" id="SSF52113">
    <property type="entry name" value="BRCT domain"/>
    <property type="match status" value="3"/>
</dbReference>
<feature type="compositionally biased region" description="Basic and acidic residues" evidence="1">
    <location>
        <begin position="485"/>
        <end position="505"/>
    </location>
</feature>
<dbReference type="Pfam" id="PF12738">
    <property type="entry name" value="PTCB-BRCT"/>
    <property type="match status" value="1"/>
</dbReference>
<accession>A0A913Z6R6</accession>
<dbReference type="CDD" id="cd17736">
    <property type="entry name" value="BRCT_microcephalin_rpt2"/>
    <property type="match status" value="1"/>
</dbReference>
<evidence type="ECO:0000313" key="3">
    <source>
        <dbReference type="EnsemblMetazoa" id="XP_038047412.1"/>
    </source>
</evidence>
<feature type="compositionally biased region" description="Polar residues" evidence="1">
    <location>
        <begin position="523"/>
        <end position="534"/>
    </location>
</feature>
<organism evidence="3 4">
    <name type="scientific">Patiria miniata</name>
    <name type="common">Bat star</name>
    <name type="synonym">Asterina miniata</name>
    <dbReference type="NCBI Taxonomy" id="46514"/>
    <lineage>
        <taxon>Eukaryota</taxon>
        <taxon>Metazoa</taxon>
        <taxon>Echinodermata</taxon>
        <taxon>Eleutherozoa</taxon>
        <taxon>Asterozoa</taxon>
        <taxon>Asteroidea</taxon>
        <taxon>Valvatacea</taxon>
        <taxon>Valvatida</taxon>
        <taxon>Asterinidae</taxon>
        <taxon>Patiria</taxon>
    </lineage>
</organism>
<feature type="compositionally biased region" description="Basic residues" evidence="1">
    <location>
        <begin position="574"/>
        <end position="588"/>
    </location>
</feature>
<evidence type="ECO:0000313" key="4">
    <source>
        <dbReference type="Proteomes" id="UP000887568"/>
    </source>
</evidence>
<dbReference type="OMA" id="AMEPRMT"/>
<dbReference type="PROSITE" id="PS50172">
    <property type="entry name" value="BRCT"/>
    <property type="match status" value="3"/>
</dbReference>
<feature type="compositionally biased region" description="Polar residues" evidence="1">
    <location>
        <begin position="590"/>
        <end position="599"/>
    </location>
</feature>
<dbReference type="Gene3D" id="3.40.50.10190">
    <property type="entry name" value="BRCT domain"/>
    <property type="match status" value="3"/>
</dbReference>
<dbReference type="InterPro" id="IPR022047">
    <property type="entry name" value="Microcephalin-like"/>
</dbReference>
<feature type="compositionally biased region" description="Polar residues" evidence="1">
    <location>
        <begin position="259"/>
        <end position="269"/>
    </location>
</feature>
<feature type="region of interest" description="Disordered" evidence="1">
    <location>
        <begin position="173"/>
        <end position="194"/>
    </location>
</feature>
<feature type="domain" description="BRCT" evidence="2">
    <location>
        <begin position="731"/>
        <end position="787"/>
    </location>
</feature>
<dbReference type="CDD" id="cd17751">
    <property type="entry name" value="BRCT_microcephalin_rpt3"/>
    <property type="match status" value="1"/>
</dbReference>
<dbReference type="InterPro" id="IPR001357">
    <property type="entry name" value="BRCT_dom"/>
</dbReference>
<name>A0A913Z6R6_PATMI</name>
<dbReference type="OrthoDB" id="2384350at2759"/>
<feature type="domain" description="BRCT" evidence="2">
    <location>
        <begin position="864"/>
        <end position="888"/>
    </location>
</feature>
<dbReference type="Proteomes" id="UP000887568">
    <property type="component" value="Unplaced"/>
</dbReference>
<dbReference type="GeneID" id="119721413"/>
<feature type="compositionally biased region" description="Basic and acidic residues" evidence="1">
    <location>
        <begin position="306"/>
        <end position="315"/>
    </location>
</feature>
<feature type="region of interest" description="Disordered" evidence="1">
    <location>
        <begin position="259"/>
        <end position="374"/>
    </location>
</feature>
<feature type="compositionally biased region" description="Basic and acidic residues" evidence="1">
    <location>
        <begin position="329"/>
        <end position="348"/>
    </location>
</feature>
<dbReference type="PANTHER" id="PTHR14625:SF3">
    <property type="entry name" value="MICROCEPHALIN"/>
    <property type="match status" value="1"/>
</dbReference>
<dbReference type="EnsemblMetazoa" id="XM_038191483.1">
    <property type="protein sequence ID" value="XP_038047411.1"/>
    <property type="gene ID" value="LOC119721413"/>
</dbReference>
<dbReference type="Pfam" id="PF00533">
    <property type="entry name" value="BRCT"/>
    <property type="match status" value="1"/>
</dbReference>
<protein>
    <recommendedName>
        <fullName evidence="2">BRCT domain-containing protein</fullName>
    </recommendedName>
</protein>
<feature type="region of interest" description="Disordered" evidence="1">
    <location>
        <begin position="441"/>
        <end position="693"/>
    </location>
</feature>
<evidence type="ECO:0000256" key="1">
    <source>
        <dbReference type="SAM" id="MobiDB-lite"/>
    </source>
</evidence>
<feature type="compositionally biased region" description="Basic and acidic residues" evidence="1">
    <location>
        <begin position="680"/>
        <end position="691"/>
    </location>
</feature>
<dbReference type="GO" id="GO:0000278">
    <property type="term" value="P:mitotic cell cycle"/>
    <property type="evidence" value="ECO:0007669"/>
    <property type="project" value="TreeGrafter"/>
</dbReference>
<dbReference type="EnsemblMetazoa" id="XM_038191484.1">
    <property type="protein sequence ID" value="XP_038047412.1"/>
    <property type="gene ID" value="LOC119721413"/>
</dbReference>
<feature type="region of interest" description="Disordered" evidence="1">
    <location>
        <begin position="1"/>
        <end position="58"/>
    </location>
</feature>